<dbReference type="SUPFAM" id="SSF51261">
    <property type="entry name" value="Duplicated hybrid motif"/>
    <property type="match status" value="1"/>
</dbReference>
<evidence type="ECO:0000256" key="2">
    <source>
        <dbReference type="SAM" id="MobiDB-lite"/>
    </source>
</evidence>
<dbReference type="InterPro" id="IPR050570">
    <property type="entry name" value="Cell_wall_metabolism_enzyme"/>
</dbReference>
<dbReference type="RefSeq" id="WP_272734621.1">
    <property type="nucleotide sequence ID" value="NZ_CP116942.1"/>
</dbReference>
<dbReference type="PANTHER" id="PTHR21666">
    <property type="entry name" value="PEPTIDASE-RELATED"/>
    <property type="match status" value="1"/>
</dbReference>
<feature type="region of interest" description="Disordered" evidence="2">
    <location>
        <begin position="18"/>
        <end position="41"/>
    </location>
</feature>
<evidence type="ECO:0000313" key="5">
    <source>
        <dbReference type="EMBL" id="WCO65096.1"/>
    </source>
</evidence>
<dbReference type="InterPro" id="IPR016047">
    <property type="entry name" value="M23ase_b-sheet_dom"/>
</dbReference>
<evidence type="ECO:0000256" key="1">
    <source>
        <dbReference type="SAM" id="Coils"/>
    </source>
</evidence>
<dbReference type="KEGG" id="ima:PO878_11360"/>
<evidence type="ECO:0000313" key="6">
    <source>
        <dbReference type="Proteomes" id="UP001216390"/>
    </source>
</evidence>
<accession>A0AAE9YBW8</accession>
<dbReference type="Gene3D" id="2.70.70.10">
    <property type="entry name" value="Glucose Permease (Domain IIA)"/>
    <property type="match status" value="1"/>
</dbReference>
<dbReference type="Pfam" id="PF01551">
    <property type="entry name" value="Peptidase_M23"/>
    <property type="match status" value="1"/>
</dbReference>
<dbReference type="AlphaFoldDB" id="A0AAE9YBW8"/>
<dbReference type="Proteomes" id="UP001216390">
    <property type="component" value="Chromosome"/>
</dbReference>
<name>A0AAE9YBW8_9ACTN</name>
<feature type="compositionally biased region" description="Pro residues" evidence="2">
    <location>
        <begin position="24"/>
        <end position="34"/>
    </location>
</feature>
<feature type="coiled-coil region" evidence="1">
    <location>
        <begin position="193"/>
        <end position="245"/>
    </location>
</feature>
<keyword evidence="3" id="KW-0732">Signal</keyword>
<sequence length="468" mass="48668">MLAALAVALLGPALVGPPAAGQEPPAPAPGPGAPAPDGGEAVDVDALRHQYEELVGAEADVLVEYDLAGARLAELLPQVQAAGEAVRRADAAVVTAQADLATAREEEATADAAAAEARARVRAAEERLRDYAVEAYMDSGDTAAMGAVFDIIDGDAGPLAERGYRRTVGDQQRTLIDDLAAARDASRRALAAARGAEAEAEDQAVQVERLRTEADAALEESTRLAREAADERRRQEELITQIRSRKVSIEARITSLEKAADGIAALLAAFQGTEEDWVAGAVDIRIPREGGVISSEFGPRLHPILSYTRLHAGADIGAPAGSPVLAAGNGIVVSAEARGGYGNVVVVSHGHSLSTVYAHNTSFEAQVGQIVEQGDVIARAGSTGLSTSPHIHFETRIKGVPVNPRSILVPEDDATWGKDDDDGDGIRNCRDVEPADPERPVADGAGDDDGDGQPNGGDVLRQPLQPPG</sequence>
<feature type="chain" id="PRO_5042133986" evidence="3">
    <location>
        <begin position="22"/>
        <end position="468"/>
    </location>
</feature>
<evidence type="ECO:0000256" key="3">
    <source>
        <dbReference type="SAM" id="SignalP"/>
    </source>
</evidence>
<dbReference type="CDD" id="cd12797">
    <property type="entry name" value="M23_peptidase"/>
    <property type="match status" value="1"/>
</dbReference>
<dbReference type="PANTHER" id="PTHR21666:SF270">
    <property type="entry name" value="MUREIN HYDROLASE ACTIVATOR ENVC"/>
    <property type="match status" value="1"/>
</dbReference>
<feature type="coiled-coil region" evidence="1">
    <location>
        <begin position="86"/>
        <end position="134"/>
    </location>
</feature>
<proteinExistence type="predicted"/>
<feature type="compositionally biased region" description="Acidic residues" evidence="2">
    <location>
        <begin position="410"/>
        <end position="423"/>
    </location>
</feature>
<feature type="domain" description="M23ase beta-sheet core" evidence="4">
    <location>
        <begin position="310"/>
        <end position="404"/>
    </location>
</feature>
<reference evidence="5" key="1">
    <citation type="submission" date="2023-01" db="EMBL/GenBank/DDBJ databases">
        <title>The diversity of Class Acidimicrobiia in South China Sea sediment environments and the proposal of Iamia marina sp. nov., a novel species of the genus Iamia.</title>
        <authorList>
            <person name="He Y."/>
            <person name="Tian X."/>
        </authorList>
    </citation>
    <scope>NUCLEOTIDE SEQUENCE</scope>
    <source>
        <strain evidence="5">DSM 19957</strain>
    </source>
</reference>
<dbReference type="GO" id="GO:0004222">
    <property type="term" value="F:metalloendopeptidase activity"/>
    <property type="evidence" value="ECO:0007669"/>
    <property type="project" value="TreeGrafter"/>
</dbReference>
<feature type="signal peptide" evidence="3">
    <location>
        <begin position="1"/>
        <end position="21"/>
    </location>
</feature>
<gene>
    <name evidence="5" type="ORF">PO878_11360</name>
</gene>
<feature type="compositionally biased region" description="Basic and acidic residues" evidence="2">
    <location>
        <begin position="424"/>
        <end position="441"/>
    </location>
</feature>
<keyword evidence="1" id="KW-0175">Coiled coil</keyword>
<dbReference type="InterPro" id="IPR011055">
    <property type="entry name" value="Dup_hybrid_motif"/>
</dbReference>
<evidence type="ECO:0000259" key="4">
    <source>
        <dbReference type="Pfam" id="PF01551"/>
    </source>
</evidence>
<feature type="region of interest" description="Disordered" evidence="2">
    <location>
        <begin position="408"/>
        <end position="468"/>
    </location>
</feature>
<dbReference type="EMBL" id="CP116942">
    <property type="protein sequence ID" value="WCO65096.1"/>
    <property type="molecule type" value="Genomic_DNA"/>
</dbReference>
<keyword evidence="6" id="KW-1185">Reference proteome</keyword>
<protein>
    <submittedName>
        <fullName evidence="5">M23 family metallopeptidase</fullName>
    </submittedName>
</protein>
<organism evidence="5 6">
    <name type="scientific">Iamia majanohamensis</name>
    <dbReference type="NCBI Taxonomy" id="467976"/>
    <lineage>
        <taxon>Bacteria</taxon>
        <taxon>Bacillati</taxon>
        <taxon>Actinomycetota</taxon>
        <taxon>Acidimicrobiia</taxon>
        <taxon>Acidimicrobiales</taxon>
        <taxon>Iamiaceae</taxon>
        <taxon>Iamia</taxon>
    </lineage>
</organism>